<dbReference type="GO" id="GO:0005886">
    <property type="term" value="C:plasma membrane"/>
    <property type="evidence" value="ECO:0007669"/>
    <property type="project" value="TreeGrafter"/>
</dbReference>
<accession>A0A9P5NIK7</accession>
<gene>
    <name evidence="6" type="ORF">CPB84DRAFT_1849592</name>
</gene>
<comment type="subcellular location">
    <subcellularLocation>
        <location evidence="1">Membrane</location>
        <topology evidence="1">Multi-pass membrane protein</topology>
    </subcellularLocation>
</comment>
<dbReference type="EMBL" id="JADNYJ010000084">
    <property type="protein sequence ID" value="KAF8888470.1"/>
    <property type="molecule type" value="Genomic_DNA"/>
</dbReference>
<evidence type="ECO:0000256" key="5">
    <source>
        <dbReference type="SAM" id="Phobius"/>
    </source>
</evidence>
<evidence type="ECO:0000256" key="1">
    <source>
        <dbReference type="ARBA" id="ARBA00004141"/>
    </source>
</evidence>
<keyword evidence="2 5" id="KW-0812">Transmembrane</keyword>
<dbReference type="InterPro" id="IPR011701">
    <property type="entry name" value="MFS"/>
</dbReference>
<dbReference type="OrthoDB" id="2585655at2759"/>
<feature type="transmembrane region" description="Helical" evidence="5">
    <location>
        <begin position="22"/>
        <end position="42"/>
    </location>
</feature>
<reference evidence="6" key="1">
    <citation type="submission" date="2020-11" db="EMBL/GenBank/DDBJ databases">
        <authorList>
            <consortium name="DOE Joint Genome Institute"/>
            <person name="Ahrendt S."/>
            <person name="Riley R."/>
            <person name="Andreopoulos W."/>
            <person name="LaButti K."/>
            <person name="Pangilinan J."/>
            <person name="Ruiz-duenas F.J."/>
            <person name="Barrasa J.M."/>
            <person name="Sanchez-Garcia M."/>
            <person name="Camarero S."/>
            <person name="Miyauchi S."/>
            <person name="Serrano A."/>
            <person name="Linde D."/>
            <person name="Babiker R."/>
            <person name="Drula E."/>
            <person name="Ayuso-Fernandez I."/>
            <person name="Pacheco R."/>
            <person name="Padilla G."/>
            <person name="Ferreira P."/>
            <person name="Barriuso J."/>
            <person name="Kellner H."/>
            <person name="Castanera R."/>
            <person name="Alfaro M."/>
            <person name="Ramirez L."/>
            <person name="Pisabarro A.G."/>
            <person name="Kuo A."/>
            <person name="Tritt A."/>
            <person name="Lipzen A."/>
            <person name="He G."/>
            <person name="Yan M."/>
            <person name="Ng V."/>
            <person name="Cullen D."/>
            <person name="Martin F."/>
            <person name="Rosso M.-N."/>
            <person name="Henrissat B."/>
            <person name="Hibbett D."/>
            <person name="Martinez A.T."/>
            <person name="Grigoriev I.V."/>
        </authorList>
    </citation>
    <scope>NUCLEOTIDE SEQUENCE</scope>
    <source>
        <strain evidence="6">AH 44721</strain>
    </source>
</reference>
<dbReference type="Proteomes" id="UP000724874">
    <property type="component" value="Unassembled WGS sequence"/>
</dbReference>
<evidence type="ECO:0000256" key="4">
    <source>
        <dbReference type="ARBA" id="ARBA00023136"/>
    </source>
</evidence>
<comment type="caution">
    <text evidence="6">The sequence shown here is derived from an EMBL/GenBank/DDBJ whole genome shotgun (WGS) entry which is preliminary data.</text>
</comment>
<name>A0A9P5NIK7_GYMJU</name>
<dbReference type="InterPro" id="IPR036259">
    <property type="entry name" value="MFS_trans_sf"/>
</dbReference>
<organism evidence="6 7">
    <name type="scientific">Gymnopilus junonius</name>
    <name type="common">Spectacular rustgill mushroom</name>
    <name type="synonym">Gymnopilus spectabilis subsp. junonius</name>
    <dbReference type="NCBI Taxonomy" id="109634"/>
    <lineage>
        <taxon>Eukaryota</taxon>
        <taxon>Fungi</taxon>
        <taxon>Dikarya</taxon>
        <taxon>Basidiomycota</taxon>
        <taxon>Agaricomycotina</taxon>
        <taxon>Agaricomycetes</taxon>
        <taxon>Agaricomycetidae</taxon>
        <taxon>Agaricales</taxon>
        <taxon>Agaricineae</taxon>
        <taxon>Hymenogastraceae</taxon>
        <taxon>Gymnopilus</taxon>
    </lineage>
</organism>
<dbReference type="SUPFAM" id="SSF103473">
    <property type="entry name" value="MFS general substrate transporter"/>
    <property type="match status" value="1"/>
</dbReference>
<evidence type="ECO:0000313" key="7">
    <source>
        <dbReference type="Proteomes" id="UP000724874"/>
    </source>
</evidence>
<proteinExistence type="predicted"/>
<evidence type="ECO:0000313" key="6">
    <source>
        <dbReference type="EMBL" id="KAF8888470.1"/>
    </source>
</evidence>
<keyword evidence="4 5" id="KW-0472">Membrane</keyword>
<evidence type="ECO:0000256" key="2">
    <source>
        <dbReference type="ARBA" id="ARBA00022692"/>
    </source>
</evidence>
<dbReference type="AlphaFoldDB" id="A0A9P5NIK7"/>
<dbReference type="Gene3D" id="1.20.1250.20">
    <property type="entry name" value="MFS general substrate transporter like domains"/>
    <property type="match status" value="1"/>
</dbReference>
<evidence type="ECO:0008006" key="8">
    <source>
        <dbReference type="Google" id="ProtNLM"/>
    </source>
</evidence>
<dbReference type="PANTHER" id="PTHR23502:SF5">
    <property type="entry name" value="QUINIDINE RESISTANCE PROTEIN 3"/>
    <property type="match status" value="1"/>
</dbReference>
<dbReference type="PANTHER" id="PTHR23502">
    <property type="entry name" value="MAJOR FACILITATOR SUPERFAMILY"/>
    <property type="match status" value="1"/>
</dbReference>
<keyword evidence="3 5" id="KW-1133">Transmembrane helix</keyword>
<feature type="transmembrane region" description="Helical" evidence="5">
    <location>
        <begin position="129"/>
        <end position="150"/>
    </location>
</feature>
<feature type="transmembrane region" description="Helical" evidence="5">
    <location>
        <begin position="162"/>
        <end position="183"/>
    </location>
</feature>
<sequence length="192" mass="21033">MNSQAIGPLLGGFLTVVRGWRAIFWFISIFGSSIFIAFIFLFKDAFMKECSSTYQSVLKQHIQNAPEPPSQDADASITADKSNAVVDVEKNVEVETVDLSQVEATANLSITDVNPIKPLRLILRRKNNLLVLVISGISFAYAFVIAYATAQTLETTYNYSPLKIGLVTLSFGLVVHLVAFWAAGGLTMNLHS</sequence>
<evidence type="ECO:0000256" key="3">
    <source>
        <dbReference type="ARBA" id="ARBA00022989"/>
    </source>
</evidence>
<keyword evidence="7" id="KW-1185">Reference proteome</keyword>
<dbReference type="Pfam" id="PF07690">
    <property type="entry name" value="MFS_1"/>
    <property type="match status" value="1"/>
</dbReference>
<dbReference type="GO" id="GO:0022857">
    <property type="term" value="F:transmembrane transporter activity"/>
    <property type="evidence" value="ECO:0007669"/>
    <property type="project" value="InterPro"/>
</dbReference>
<protein>
    <recommendedName>
        <fullName evidence="8">Major facilitator superfamily (MFS) profile domain-containing protein</fullName>
    </recommendedName>
</protein>